<dbReference type="SFLD" id="SFLDS00019">
    <property type="entry name" value="Glutathione_Transferase_(cytos"/>
    <property type="match status" value="1"/>
</dbReference>
<gene>
    <name evidence="5" type="ORF">EANT1437_LOCUS10344</name>
</gene>
<dbReference type="PANTHER" id="PTHR32419">
    <property type="entry name" value="GLUTATHIONYL-HYDROQUINONE REDUCTASE"/>
    <property type="match status" value="1"/>
</dbReference>
<evidence type="ECO:0000259" key="4">
    <source>
        <dbReference type="PROSITE" id="PS50405"/>
    </source>
</evidence>
<feature type="active site" description="Proton donor/acceptor" evidence="1">
    <location>
        <position position="187"/>
    </location>
</feature>
<reference evidence="5" key="1">
    <citation type="submission" date="2021-01" db="EMBL/GenBank/DDBJ databases">
        <authorList>
            <person name="Corre E."/>
            <person name="Pelletier E."/>
            <person name="Niang G."/>
            <person name="Scheremetjew M."/>
            <person name="Finn R."/>
            <person name="Kale V."/>
            <person name="Holt S."/>
            <person name="Cochrane G."/>
            <person name="Meng A."/>
            <person name="Brown T."/>
            <person name="Cohen L."/>
        </authorList>
    </citation>
    <scope>NUCLEOTIDE SEQUENCE</scope>
    <source>
        <strain evidence="5">CCMP1452</strain>
    </source>
</reference>
<proteinExistence type="predicted"/>
<evidence type="ECO:0000256" key="3">
    <source>
        <dbReference type="PIRSR" id="PIRSR015753-3"/>
    </source>
</evidence>
<dbReference type="SUPFAM" id="SSF52833">
    <property type="entry name" value="Thioredoxin-like"/>
    <property type="match status" value="1"/>
</dbReference>
<dbReference type="Gene3D" id="1.20.1050.10">
    <property type="match status" value="1"/>
</dbReference>
<evidence type="ECO:0000256" key="1">
    <source>
        <dbReference type="PIRSR" id="PIRSR015753-1"/>
    </source>
</evidence>
<feature type="binding site" evidence="2">
    <location>
        <begin position="120"/>
        <end position="123"/>
    </location>
    <ligand>
        <name>glutathione</name>
        <dbReference type="ChEBI" id="CHEBI:57925"/>
    </ligand>
</feature>
<accession>A0A7S2RXE7</accession>
<organism evidence="5">
    <name type="scientific">Eucampia antarctica</name>
    <dbReference type="NCBI Taxonomy" id="49252"/>
    <lineage>
        <taxon>Eukaryota</taxon>
        <taxon>Sar</taxon>
        <taxon>Stramenopiles</taxon>
        <taxon>Ochrophyta</taxon>
        <taxon>Bacillariophyta</taxon>
        <taxon>Mediophyceae</taxon>
        <taxon>Biddulphiophycidae</taxon>
        <taxon>Hemiaulales</taxon>
        <taxon>Hemiaulaceae</taxon>
        <taxon>Eucampia</taxon>
    </lineage>
</organism>
<dbReference type="InterPro" id="IPR016639">
    <property type="entry name" value="GST_Omega/GSH"/>
</dbReference>
<feature type="active site" description="Nucleophile" evidence="1">
    <location>
        <position position="50"/>
    </location>
</feature>
<dbReference type="InterPro" id="IPR047047">
    <property type="entry name" value="GST_Omega-like_C"/>
</dbReference>
<dbReference type="PIRSF" id="PIRSF015753">
    <property type="entry name" value="GST"/>
    <property type="match status" value="1"/>
</dbReference>
<dbReference type="SFLD" id="SFLDG01206">
    <property type="entry name" value="Xi.1"/>
    <property type="match status" value="1"/>
</dbReference>
<dbReference type="InterPro" id="IPR010987">
    <property type="entry name" value="Glutathione-S-Trfase_C-like"/>
</dbReference>
<feature type="site" description="Lowers pKa of active site Cys" evidence="3">
    <location>
        <position position="289"/>
    </location>
</feature>
<feature type="site" description="Lowers pKa of active site Cys" evidence="3">
    <location>
        <position position="246"/>
    </location>
</feature>
<evidence type="ECO:0000256" key="2">
    <source>
        <dbReference type="PIRSR" id="PIRSR015753-2"/>
    </source>
</evidence>
<dbReference type="PROSITE" id="PS50405">
    <property type="entry name" value="GST_CTER"/>
    <property type="match status" value="1"/>
</dbReference>
<protein>
    <recommendedName>
        <fullName evidence="4">GST C-terminal domain-containing protein</fullName>
    </recommendedName>
</protein>
<dbReference type="GO" id="GO:0005737">
    <property type="term" value="C:cytoplasm"/>
    <property type="evidence" value="ECO:0007669"/>
    <property type="project" value="TreeGrafter"/>
</dbReference>
<dbReference type="AlphaFoldDB" id="A0A7S2RXE7"/>
<dbReference type="InterPro" id="IPR040079">
    <property type="entry name" value="Glutathione_S-Trfase"/>
</dbReference>
<name>A0A7S2RXE7_9STRA</name>
<dbReference type="EMBL" id="HBHI01020227">
    <property type="protein sequence ID" value="CAD9683520.1"/>
    <property type="molecule type" value="Transcribed_RNA"/>
</dbReference>
<feature type="domain" description="GST C-terminal" evidence="4">
    <location>
        <begin position="164"/>
        <end position="296"/>
    </location>
</feature>
<feature type="binding site" evidence="2">
    <location>
        <position position="93"/>
    </location>
    <ligand>
        <name>glutathione</name>
        <dbReference type="ChEBI" id="CHEBI:57925"/>
    </ligand>
</feature>
<dbReference type="Pfam" id="PF13409">
    <property type="entry name" value="GST_N_2"/>
    <property type="match status" value="1"/>
</dbReference>
<dbReference type="InterPro" id="IPR004045">
    <property type="entry name" value="Glutathione_S-Trfase_N"/>
</dbReference>
<sequence>MKVKTSMDEVGLKGEFKRTESKFRSFISAGENSKYPPETGRYHLIISFACPWACRCLSMIKLKGLDDVIEVTVVDPIFAKTRPDKKEDTHRGWVFSEKDKFDGAETVREFYEKHSDNADKFTVPILYDKERKEIVNNESSEIMRMLGQEMNGFATRNKEWDLYPDGLKNQIESVNEWIYPQINNGVYRSGFSQTQNAYEVAVKDVFDGLDRVEEILSKQRYIASPLYFTEADIRLFVTLVRFDEVYHGHFKCNQKCLREYQHITNYIREIYQITGIADTVNMHHIKEHYHRSHPSINVFGIVPIGSDCVADFKKAHNRDDLFMLEKQSVV</sequence>
<dbReference type="InterPro" id="IPR036249">
    <property type="entry name" value="Thioredoxin-like_sf"/>
</dbReference>
<dbReference type="SUPFAM" id="SSF47616">
    <property type="entry name" value="GST C-terminal domain-like"/>
    <property type="match status" value="1"/>
</dbReference>
<feature type="binding site" evidence="2">
    <location>
        <begin position="138"/>
        <end position="139"/>
    </location>
    <ligand>
        <name>glutathione</name>
        <dbReference type="ChEBI" id="CHEBI:57925"/>
    </ligand>
</feature>
<evidence type="ECO:0000313" key="5">
    <source>
        <dbReference type="EMBL" id="CAD9683520.1"/>
    </source>
</evidence>
<dbReference type="PANTHER" id="PTHR32419:SF6">
    <property type="entry name" value="GLUTATHIONE S-TRANSFERASE OMEGA-LIKE 1-RELATED"/>
    <property type="match status" value="1"/>
</dbReference>
<dbReference type="Pfam" id="PF13410">
    <property type="entry name" value="GST_C_2"/>
    <property type="match status" value="1"/>
</dbReference>
<dbReference type="Gene3D" id="3.40.30.10">
    <property type="entry name" value="Glutaredoxin"/>
    <property type="match status" value="1"/>
</dbReference>
<dbReference type="CDD" id="cd03190">
    <property type="entry name" value="GST_C_Omega_like"/>
    <property type="match status" value="1"/>
</dbReference>
<dbReference type="SFLD" id="SFLDG01148">
    <property type="entry name" value="Xi_(cytGST)"/>
    <property type="match status" value="1"/>
</dbReference>
<dbReference type="InterPro" id="IPR036282">
    <property type="entry name" value="Glutathione-S-Trfase_C_sf"/>
</dbReference>
<dbReference type="GO" id="GO:0004364">
    <property type="term" value="F:glutathione transferase activity"/>
    <property type="evidence" value="ECO:0007669"/>
    <property type="project" value="InterPro"/>
</dbReference>